<evidence type="ECO:0000256" key="1">
    <source>
        <dbReference type="SAM" id="MobiDB-lite"/>
    </source>
</evidence>
<gene>
    <name evidence="2" type="ORF">GALMADRAFT_1272141</name>
</gene>
<feature type="compositionally biased region" description="Polar residues" evidence="1">
    <location>
        <begin position="277"/>
        <end position="292"/>
    </location>
</feature>
<feature type="compositionally biased region" description="Acidic residues" evidence="1">
    <location>
        <begin position="15"/>
        <end position="24"/>
    </location>
</feature>
<dbReference type="STRING" id="685588.A0A067TIM2"/>
<feature type="compositionally biased region" description="Low complexity" evidence="1">
    <location>
        <begin position="321"/>
        <end position="330"/>
    </location>
</feature>
<proteinExistence type="predicted"/>
<evidence type="ECO:0000313" key="2">
    <source>
        <dbReference type="EMBL" id="KDR78823.1"/>
    </source>
</evidence>
<feature type="compositionally biased region" description="Basic residues" evidence="1">
    <location>
        <begin position="1"/>
        <end position="11"/>
    </location>
</feature>
<dbReference type="HOGENOM" id="CLU_063920_0_0_1"/>
<feature type="compositionally biased region" description="Acidic residues" evidence="1">
    <location>
        <begin position="34"/>
        <end position="55"/>
    </location>
</feature>
<sequence length="346" mass="38336">MFKRVEKRRRKKEEEQELGLDDDMKEVLGIHDTDSEESASESDSDGSSGDEGEELEMGKGHEIDGEEDAENTDELGDEAEDEDEDPNIRVSQALNDPIYVVSVLPEVKACIVCPGKLLKGVKMEQLHRISNAHERRFEQLKTLSVGCEPNESAWEVLKLHAEEMPKLPMTVTVSTSNSRRAEKKKAQQERRKLKRQKFKARQAAKKTAATSAPIDQATPEEGSKALVDPSTDTVDRSKTTSPPKKKRKVADHDKPTIVESVVAETSPKRLKPRKKQGVTNSISAPSTNTTHTAPRKTQESVKNIVRSTSDRAKNARSRALSMSKTTTSSSKDNKSPRKKAINVGVS</sequence>
<feature type="compositionally biased region" description="Basic residues" evidence="1">
    <location>
        <begin position="191"/>
        <end position="204"/>
    </location>
</feature>
<dbReference type="Proteomes" id="UP000027222">
    <property type="component" value="Unassembled WGS sequence"/>
</dbReference>
<feature type="compositionally biased region" description="Acidic residues" evidence="1">
    <location>
        <begin position="64"/>
        <end position="85"/>
    </location>
</feature>
<dbReference type="AlphaFoldDB" id="A0A067TIM2"/>
<protein>
    <submittedName>
        <fullName evidence="2">Uncharacterized protein</fullName>
    </submittedName>
</protein>
<organism evidence="2 3">
    <name type="scientific">Galerina marginata (strain CBS 339.88)</name>
    <dbReference type="NCBI Taxonomy" id="685588"/>
    <lineage>
        <taxon>Eukaryota</taxon>
        <taxon>Fungi</taxon>
        <taxon>Dikarya</taxon>
        <taxon>Basidiomycota</taxon>
        <taxon>Agaricomycotina</taxon>
        <taxon>Agaricomycetes</taxon>
        <taxon>Agaricomycetidae</taxon>
        <taxon>Agaricales</taxon>
        <taxon>Agaricineae</taxon>
        <taxon>Strophariaceae</taxon>
        <taxon>Galerina</taxon>
    </lineage>
</organism>
<feature type="region of interest" description="Disordered" evidence="1">
    <location>
        <begin position="168"/>
        <end position="346"/>
    </location>
</feature>
<accession>A0A067TIM2</accession>
<feature type="region of interest" description="Disordered" evidence="1">
    <location>
        <begin position="1"/>
        <end position="90"/>
    </location>
</feature>
<dbReference type="EMBL" id="KL142374">
    <property type="protein sequence ID" value="KDR78823.1"/>
    <property type="molecule type" value="Genomic_DNA"/>
</dbReference>
<reference evidence="3" key="1">
    <citation type="journal article" date="2014" name="Proc. Natl. Acad. Sci. U.S.A.">
        <title>Extensive sampling of basidiomycete genomes demonstrates inadequacy of the white-rot/brown-rot paradigm for wood decay fungi.</title>
        <authorList>
            <person name="Riley R."/>
            <person name="Salamov A.A."/>
            <person name="Brown D.W."/>
            <person name="Nagy L.G."/>
            <person name="Floudas D."/>
            <person name="Held B.W."/>
            <person name="Levasseur A."/>
            <person name="Lombard V."/>
            <person name="Morin E."/>
            <person name="Otillar R."/>
            <person name="Lindquist E.A."/>
            <person name="Sun H."/>
            <person name="LaButti K.M."/>
            <person name="Schmutz J."/>
            <person name="Jabbour D."/>
            <person name="Luo H."/>
            <person name="Baker S.E."/>
            <person name="Pisabarro A.G."/>
            <person name="Walton J.D."/>
            <person name="Blanchette R.A."/>
            <person name="Henrissat B."/>
            <person name="Martin F."/>
            <person name="Cullen D."/>
            <person name="Hibbett D.S."/>
            <person name="Grigoriev I.V."/>
        </authorList>
    </citation>
    <scope>NUCLEOTIDE SEQUENCE [LARGE SCALE GENOMIC DNA]</scope>
    <source>
        <strain evidence="3">CBS 339.88</strain>
    </source>
</reference>
<name>A0A067TIM2_GALM3</name>
<dbReference type="OrthoDB" id="2538461at2759"/>
<evidence type="ECO:0000313" key="3">
    <source>
        <dbReference type="Proteomes" id="UP000027222"/>
    </source>
</evidence>
<keyword evidence="3" id="KW-1185">Reference proteome</keyword>